<organism evidence="1 2">
    <name type="scientific">Catharanthus roseus</name>
    <name type="common">Madagascar periwinkle</name>
    <name type="synonym">Vinca rosea</name>
    <dbReference type="NCBI Taxonomy" id="4058"/>
    <lineage>
        <taxon>Eukaryota</taxon>
        <taxon>Viridiplantae</taxon>
        <taxon>Streptophyta</taxon>
        <taxon>Embryophyta</taxon>
        <taxon>Tracheophyta</taxon>
        <taxon>Spermatophyta</taxon>
        <taxon>Magnoliopsida</taxon>
        <taxon>eudicotyledons</taxon>
        <taxon>Gunneridae</taxon>
        <taxon>Pentapetalae</taxon>
        <taxon>asterids</taxon>
        <taxon>lamiids</taxon>
        <taxon>Gentianales</taxon>
        <taxon>Apocynaceae</taxon>
        <taxon>Rauvolfioideae</taxon>
        <taxon>Vinceae</taxon>
        <taxon>Catharanthinae</taxon>
        <taxon>Catharanthus</taxon>
    </lineage>
</organism>
<name>A0ACB9ZL39_CATRO</name>
<sequence length="295" mass="32796">MASMGEKEAVAELYDKVTSNGILEELFGEHLHDGYYEVGTVATISAHRVAVVRIIDEALRFADVFTDDQAKKPRNMLDVGCGKGGTCVHMARKYDIQCTGISISPDEIQCAKHLAASQGLENKVSFDVGDALNMRYSDGSFELIFVIQCIEHIQDKEKFIREIVRVAAPGAQIVIISTACRNLSPSEKSLKPKEEKTLKKICNYLHLSGFCSLSDYSNWLTPLPIEDMKIADWTQNAAPFYTLLLREAFSIKGFISLLMNGGWTAVKVILGMKTIHEAIENDLLKIVAVTFRKTK</sequence>
<accession>A0ACB9ZL39</accession>
<dbReference type="EMBL" id="CM044708">
    <property type="protein sequence ID" value="KAI5647637.1"/>
    <property type="molecule type" value="Genomic_DNA"/>
</dbReference>
<evidence type="ECO:0000313" key="2">
    <source>
        <dbReference type="Proteomes" id="UP001060085"/>
    </source>
</evidence>
<comment type="caution">
    <text evidence="1">The sequence shown here is derived from an EMBL/GenBank/DDBJ whole genome shotgun (WGS) entry which is preliminary data.</text>
</comment>
<proteinExistence type="predicted"/>
<protein>
    <submittedName>
        <fullName evidence="1">Uncharacterized protein</fullName>
    </submittedName>
</protein>
<gene>
    <name evidence="1" type="ORF">M9H77_33642</name>
</gene>
<keyword evidence="2" id="KW-1185">Reference proteome</keyword>
<dbReference type="Proteomes" id="UP001060085">
    <property type="component" value="Linkage Group LG08"/>
</dbReference>
<evidence type="ECO:0000313" key="1">
    <source>
        <dbReference type="EMBL" id="KAI5647637.1"/>
    </source>
</evidence>
<reference evidence="2" key="1">
    <citation type="journal article" date="2023" name="Nat. Plants">
        <title>Single-cell RNA sequencing provides a high-resolution roadmap for understanding the multicellular compartmentation of specialized metabolism.</title>
        <authorList>
            <person name="Sun S."/>
            <person name="Shen X."/>
            <person name="Li Y."/>
            <person name="Li Y."/>
            <person name="Wang S."/>
            <person name="Li R."/>
            <person name="Zhang H."/>
            <person name="Shen G."/>
            <person name="Guo B."/>
            <person name="Wei J."/>
            <person name="Xu J."/>
            <person name="St-Pierre B."/>
            <person name="Chen S."/>
            <person name="Sun C."/>
        </authorList>
    </citation>
    <scope>NUCLEOTIDE SEQUENCE [LARGE SCALE GENOMIC DNA]</scope>
</reference>